<gene>
    <name evidence="5" type="ORF">BP5553_00124</name>
</gene>
<dbReference type="PANTHER" id="PTHR35897:SF1">
    <property type="entry name" value="METHYLTRANSFERASE AUSD"/>
    <property type="match status" value="1"/>
</dbReference>
<keyword evidence="2" id="KW-0808">Transferase</keyword>
<accession>A0A370TX88</accession>
<dbReference type="InterPro" id="IPR051654">
    <property type="entry name" value="Meroterpenoid_MTases"/>
</dbReference>
<keyword evidence="6" id="KW-1185">Reference proteome</keyword>
<dbReference type="AlphaFoldDB" id="A0A370TX88"/>
<dbReference type="STRING" id="2656787.A0A370TX88"/>
<evidence type="ECO:0000313" key="5">
    <source>
        <dbReference type="EMBL" id="RDL40145.1"/>
    </source>
</evidence>
<dbReference type="OrthoDB" id="2094832at2759"/>
<keyword evidence="3" id="KW-0949">S-adenosyl-L-methionine</keyword>
<evidence type="ECO:0000256" key="1">
    <source>
        <dbReference type="ARBA" id="ARBA00005179"/>
    </source>
</evidence>
<dbReference type="Gene3D" id="3.40.50.150">
    <property type="entry name" value="Vaccinia Virus protein VP39"/>
    <property type="match status" value="1"/>
</dbReference>
<organism evidence="5 6">
    <name type="scientific">Venustampulla echinocandica</name>
    <dbReference type="NCBI Taxonomy" id="2656787"/>
    <lineage>
        <taxon>Eukaryota</taxon>
        <taxon>Fungi</taxon>
        <taxon>Dikarya</taxon>
        <taxon>Ascomycota</taxon>
        <taxon>Pezizomycotina</taxon>
        <taxon>Leotiomycetes</taxon>
        <taxon>Helotiales</taxon>
        <taxon>Pleuroascaceae</taxon>
        <taxon>Venustampulla</taxon>
    </lineage>
</organism>
<dbReference type="GeneID" id="43592973"/>
<evidence type="ECO:0000313" key="6">
    <source>
        <dbReference type="Proteomes" id="UP000254866"/>
    </source>
</evidence>
<reference evidence="5 6" key="1">
    <citation type="journal article" date="2018" name="IMA Fungus">
        <title>IMA Genome-F 9: Draft genome sequence of Annulohypoxylon stygium, Aspergillus mulundensis, Berkeleyomyces basicola (syn. Thielaviopsis basicola), Ceratocystis smalleyi, two Cercospora beticola strains, Coleophoma cylindrospora, Fusarium fracticaudum, Phialophora cf. hyalina, and Morchella septimelata.</title>
        <authorList>
            <person name="Wingfield B.D."/>
            <person name="Bills G.F."/>
            <person name="Dong Y."/>
            <person name="Huang W."/>
            <person name="Nel W.J."/>
            <person name="Swalarsk-Parry B.S."/>
            <person name="Vaghefi N."/>
            <person name="Wilken P.M."/>
            <person name="An Z."/>
            <person name="de Beer Z.W."/>
            <person name="De Vos L."/>
            <person name="Chen L."/>
            <person name="Duong T.A."/>
            <person name="Gao Y."/>
            <person name="Hammerbacher A."/>
            <person name="Kikkert J.R."/>
            <person name="Li Y."/>
            <person name="Li H."/>
            <person name="Li K."/>
            <person name="Li Q."/>
            <person name="Liu X."/>
            <person name="Ma X."/>
            <person name="Naidoo K."/>
            <person name="Pethybridge S.J."/>
            <person name="Sun J."/>
            <person name="Steenkamp E.T."/>
            <person name="van der Nest M.A."/>
            <person name="van Wyk S."/>
            <person name="Wingfield M.J."/>
            <person name="Xiong C."/>
            <person name="Yue Q."/>
            <person name="Zhang X."/>
        </authorList>
    </citation>
    <scope>NUCLEOTIDE SEQUENCE [LARGE SCALE GENOMIC DNA]</scope>
    <source>
        <strain evidence="5 6">BP 5553</strain>
    </source>
</reference>
<evidence type="ECO:0000256" key="2">
    <source>
        <dbReference type="ARBA" id="ARBA00022679"/>
    </source>
</evidence>
<dbReference type="Proteomes" id="UP000254866">
    <property type="component" value="Unassembled WGS sequence"/>
</dbReference>
<dbReference type="EMBL" id="NPIC01000001">
    <property type="protein sequence ID" value="RDL40145.1"/>
    <property type="molecule type" value="Genomic_DNA"/>
</dbReference>
<comment type="caution">
    <text evidence="5">The sequence shown here is derived from an EMBL/GenBank/DDBJ whole genome shotgun (WGS) entry which is preliminary data.</text>
</comment>
<dbReference type="SUPFAM" id="SSF53335">
    <property type="entry name" value="S-adenosyl-L-methionine-dependent methyltransferases"/>
    <property type="match status" value="1"/>
</dbReference>
<sequence>MASTTADSETPVFHIGTRDKRAGWYTPTLENVTPAQRDLLEKYSHLSSDRVIPHILEVRDRAWEIHPYPCIGELRFIDLSMMNTPSYPQVLQRLKDGASLLDLGCCFAQDLRKLVHDGAPATNLWGAELEQEFINLGYELFLDKETFGGHFMQADVFDMEGPLKQLDGKLDMVQVGLFLHLFSWEGQVTACKRIVGLMKPKTGTLIIGQQIGVLEAKEVTVAGGKRVMFKHNVESFEKMWKEVGEKTGTEWQVRASMDGGLGITEKGRAWDDPTTRRLSFEVERIK</sequence>
<dbReference type="GO" id="GO:0016740">
    <property type="term" value="F:transferase activity"/>
    <property type="evidence" value="ECO:0007669"/>
    <property type="project" value="UniProtKB-KW"/>
</dbReference>
<dbReference type="RefSeq" id="XP_031872801.1">
    <property type="nucleotide sequence ID" value="XM_032008747.1"/>
</dbReference>
<evidence type="ECO:0000256" key="3">
    <source>
        <dbReference type="ARBA" id="ARBA00022691"/>
    </source>
</evidence>
<comment type="similarity">
    <text evidence="4">Belongs to the class I-like SAM-binding methyltransferase superfamily.</text>
</comment>
<evidence type="ECO:0008006" key="7">
    <source>
        <dbReference type="Google" id="ProtNLM"/>
    </source>
</evidence>
<protein>
    <recommendedName>
        <fullName evidence="7">Methyltransferase domain-containing protein</fullName>
    </recommendedName>
</protein>
<evidence type="ECO:0000256" key="4">
    <source>
        <dbReference type="ARBA" id="ARBA00038314"/>
    </source>
</evidence>
<proteinExistence type="inferred from homology"/>
<name>A0A370TX88_9HELO</name>
<dbReference type="PANTHER" id="PTHR35897">
    <property type="entry name" value="METHYLTRANSFERASE AUSD"/>
    <property type="match status" value="1"/>
</dbReference>
<dbReference type="InterPro" id="IPR029063">
    <property type="entry name" value="SAM-dependent_MTases_sf"/>
</dbReference>
<comment type="pathway">
    <text evidence="1">Secondary metabolite biosynthesis.</text>
</comment>